<feature type="compositionally biased region" description="Low complexity" evidence="1">
    <location>
        <begin position="7"/>
        <end position="23"/>
    </location>
</feature>
<dbReference type="VEuPathDB" id="FungiDB:CLCR_09174"/>
<name>A0A1C1CSZ4_9EURO</name>
<evidence type="ECO:0000256" key="1">
    <source>
        <dbReference type="SAM" id="MobiDB-lite"/>
    </source>
</evidence>
<dbReference type="Proteomes" id="UP000094526">
    <property type="component" value="Unassembled WGS sequence"/>
</dbReference>
<keyword evidence="3" id="KW-1185">Reference proteome</keyword>
<dbReference type="eggNOG" id="ENOG502SWHW">
    <property type="taxonomic scope" value="Eukaryota"/>
</dbReference>
<sequence>MDDADETMTTSTSSTPSQLQDTTVADDEVFDRDIQPSHPHPRPGDSNRAVTPANDHLNAAAPGELSPPRIQPTQAEYTAALLPDPAPTSAAMANGTAVRSSARLANANANTSTQPKSGGAGDTATFPALAANEKDIANQPGGGWKNKKAQEDMHRAWDNIVDRDVSLKEYGDVMMQGKAQRAGL</sequence>
<feature type="region of interest" description="Disordered" evidence="1">
    <location>
        <begin position="103"/>
        <end position="125"/>
    </location>
</feature>
<accession>A0A1C1CSZ4</accession>
<reference evidence="3" key="1">
    <citation type="submission" date="2015-07" db="EMBL/GenBank/DDBJ databases">
        <authorList>
            <person name="Teixeira M.M."/>
            <person name="Souza R.C."/>
            <person name="Almeida L.G."/>
            <person name="Vicente V.A."/>
            <person name="de Hoog S."/>
            <person name="Bocca A.L."/>
            <person name="de Almeida S.R."/>
            <person name="Vasconcelos A.T."/>
            <person name="Felipe M.S."/>
        </authorList>
    </citation>
    <scope>NUCLEOTIDE SEQUENCE [LARGE SCALE GENOMIC DNA]</scope>
    <source>
        <strain evidence="3">KSF</strain>
    </source>
</reference>
<organism evidence="2 3">
    <name type="scientific">Cladophialophora carrionii</name>
    <dbReference type="NCBI Taxonomy" id="86049"/>
    <lineage>
        <taxon>Eukaryota</taxon>
        <taxon>Fungi</taxon>
        <taxon>Dikarya</taxon>
        <taxon>Ascomycota</taxon>
        <taxon>Pezizomycotina</taxon>
        <taxon>Eurotiomycetes</taxon>
        <taxon>Chaetothyriomycetidae</taxon>
        <taxon>Chaetothyriales</taxon>
        <taxon>Herpotrichiellaceae</taxon>
        <taxon>Cladophialophora</taxon>
    </lineage>
</organism>
<gene>
    <name evidence="2" type="ORF">CLCR_09174</name>
</gene>
<dbReference type="AlphaFoldDB" id="A0A1C1CSZ4"/>
<feature type="region of interest" description="Disordered" evidence="1">
    <location>
        <begin position="1"/>
        <end position="74"/>
    </location>
</feature>
<dbReference type="OrthoDB" id="5377039at2759"/>
<evidence type="ECO:0000313" key="3">
    <source>
        <dbReference type="Proteomes" id="UP000094526"/>
    </source>
</evidence>
<dbReference type="EMBL" id="LGRB01000009">
    <property type="protein sequence ID" value="OCT51606.1"/>
    <property type="molecule type" value="Genomic_DNA"/>
</dbReference>
<dbReference type="VEuPathDB" id="FungiDB:G647_06492"/>
<proteinExistence type="predicted"/>
<protein>
    <submittedName>
        <fullName evidence="2">Uncharacterized protein</fullName>
    </submittedName>
</protein>
<evidence type="ECO:0000313" key="2">
    <source>
        <dbReference type="EMBL" id="OCT51606.1"/>
    </source>
</evidence>
<comment type="caution">
    <text evidence="2">The sequence shown here is derived from an EMBL/GenBank/DDBJ whole genome shotgun (WGS) entry which is preliminary data.</text>
</comment>